<reference evidence="3 4" key="1">
    <citation type="submission" date="2018-04" db="EMBL/GenBank/DDBJ databases">
        <title>Flavobacterium sp. nov., isolated from glacier ice.</title>
        <authorList>
            <person name="Liu Q."/>
            <person name="Xin Y.-H."/>
        </authorList>
    </citation>
    <scope>NUCLEOTIDE SEQUENCE [LARGE SCALE GENOMIC DNA]</scope>
    <source>
        <strain evidence="3 4">LB2P30</strain>
    </source>
</reference>
<feature type="chain" id="PRO_5015481945" evidence="1">
    <location>
        <begin position="21"/>
        <end position="214"/>
    </location>
</feature>
<evidence type="ECO:0000313" key="4">
    <source>
        <dbReference type="Proteomes" id="UP000245618"/>
    </source>
</evidence>
<dbReference type="AlphaFoldDB" id="A0A2U1JVF1"/>
<evidence type="ECO:0000256" key="1">
    <source>
        <dbReference type="SAM" id="SignalP"/>
    </source>
</evidence>
<dbReference type="InterPro" id="IPR011250">
    <property type="entry name" value="OMP/PagP_B-barrel"/>
</dbReference>
<accession>A0A2U1JVF1</accession>
<dbReference type="InterPro" id="IPR025665">
    <property type="entry name" value="Beta-barrel_OMP_2"/>
</dbReference>
<evidence type="ECO:0000259" key="2">
    <source>
        <dbReference type="Pfam" id="PF13568"/>
    </source>
</evidence>
<proteinExistence type="predicted"/>
<protein>
    <submittedName>
        <fullName evidence="3">PorT family protein</fullName>
    </submittedName>
</protein>
<dbReference type="Proteomes" id="UP000245618">
    <property type="component" value="Unassembled WGS sequence"/>
</dbReference>
<dbReference type="EMBL" id="QCZH01000008">
    <property type="protein sequence ID" value="PWA09190.1"/>
    <property type="molecule type" value="Genomic_DNA"/>
</dbReference>
<feature type="domain" description="Outer membrane protein beta-barrel" evidence="2">
    <location>
        <begin position="24"/>
        <end position="178"/>
    </location>
</feature>
<keyword evidence="4" id="KW-1185">Reference proteome</keyword>
<comment type="caution">
    <text evidence="3">The sequence shown here is derived from an EMBL/GenBank/DDBJ whole genome shotgun (WGS) entry which is preliminary data.</text>
</comment>
<organism evidence="3 4">
    <name type="scientific">Flavobacterium laiguense</name>
    <dbReference type="NCBI Taxonomy" id="2169409"/>
    <lineage>
        <taxon>Bacteria</taxon>
        <taxon>Pseudomonadati</taxon>
        <taxon>Bacteroidota</taxon>
        <taxon>Flavobacteriia</taxon>
        <taxon>Flavobacteriales</taxon>
        <taxon>Flavobacteriaceae</taxon>
        <taxon>Flavobacterium</taxon>
    </lineage>
</organism>
<keyword evidence="1" id="KW-0732">Signal</keyword>
<dbReference type="Pfam" id="PF13568">
    <property type="entry name" value="OMP_b-brl_2"/>
    <property type="match status" value="1"/>
</dbReference>
<feature type="signal peptide" evidence="1">
    <location>
        <begin position="1"/>
        <end position="20"/>
    </location>
</feature>
<name>A0A2U1JVF1_9FLAO</name>
<dbReference type="SUPFAM" id="SSF56925">
    <property type="entry name" value="OMPA-like"/>
    <property type="match status" value="1"/>
</dbReference>
<dbReference type="OrthoDB" id="947434at2"/>
<sequence>MKKRLIIACFVLIGITQIKAQVTIKPGVKSGVNFSRFTNFDSDFKTGFYLGGQLAIKFNKLYTLQPELLYSQQGASRTYHFDVLNQYDPDPAFYSESKTNYEIDYLSLSVINKFYFGDGFHFAVGPSLDFKVNDNFQQDYLSKDPIGFDFAIIGGVGYSFSNGLSFDARFKQGMIDIYGNNYNTNIDNNNNGNYDEVVLNQSFQLGLSYIFDLK</sequence>
<gene>
    <name evidence="3" type="ORF">DB891_09180</name>
</gene>
<evidence type="ECO:0000313" key="3">
    <source>
        <dbReference type="EMBL" id="PWA09190.1"/>
    </source>
</evidence>